<evidence type="ECO:0000256" key="4">
    <source>
        <dbReference type="ARBA" id="ARBA00005189"/>
    </source>
</evidence>
<evidence type="ECO:0000256" key="14">
    <source>
        <dbReference type="ARBA" id="ARBA00023136"/>
    </source>
</evidence>
<proteinExistence type="inferred from homology"/>
<evidence type="ECO:0000256" key="7">
    <source>
        <dbReference type="ARBA" id="ARBA00019608"/>
    </source>
</evidence>
<accession>A0AAP2NWR1</accession>
<dbReference type="GO" id="GO:0005886">
    <property type="term" value="C:plasma membrane"/>
    <property type="evidence" value="ECO:0007669"/>
    <property type="project" value="UniProtKB-SubCell"/>
</dbReference>
<evidence type="ECO:0000256" key="13">
    <source>
        <dbReference type="ARBA" id="ARBA00023098"/>
    </source>
</evidence>
<evidence type="ECO:0000256" key="19">
    <source>
        <dbReference type="SAM" id="Phobius"/>
    </source>
</evidence>
<keyword evidence="16" id="KW-1208">Phospholipid metabolism</keyword>
<dbReference type="NCBIfam" id="NF003986">
    <property type="entry name" value="PRK05471.1-5"/>
    <property type="match status" value="1"/>
</dbReference>
<feature type="transmembrane region" description="Helical" evidence="19">
    <location>
        <begin position="7"/>
        <end position="27"/>
    </location>
</feature>
<organism evidence="20 21">
    <name type="scientific">Providencia rettgeri</name>
    <dbReference type="NCBI Taxonomy" id="587"/>
    <lineage>
        <taxon>Bacteria</taxon>
        <taxon>Pseudomonadati</taxon>
        <taxon>Pseudomonadota</taxon>
        <taxon>Gammaproteobacteria</taxon>
        <taxon>Enterobacterales</taxon>
        <taxon>Morganellaceae</taxon>
        <taxon>Providencia</taxon>
    </lineage>
</organism>
<comment type="catalytic activity">
    <reaction evidence="1">
        <text>a CDP-1,2-diacyl-sn-glycerol + H2O = a 1,2-diacyl-sn-glycero-3-phosphate + CMP + 2 H(+)</text>
        <dbReference type="Rhea" id="RHEA:15221"/>
        <dbReference type="ChEBI" id="CHEBI:15377"/>
        <dbReference type="ChEBI" id="CHEBI:15378"/>
        <dbReference type="ChEBI" id="CHEBI:58332"/>
        <dbReference type="ChEBI" id="CHEBI:58608"/>
        <dbReference type="ChEBI" id="CHEBI:60377"/>
        <dbReference type="EC" id="3.6.1.26"/>
    </reaction>
</comment>
<keyword evidence="11 20" id="KW-0378">Hydrolase</keyword>
<dbReference type="Pfam" id="PF02611">
    <property type="entry name" value="CDH"/>
    <property type="match status" value="1"/>
</dbReference>
<comment type="caution">
    <text evidence="20">The sequence shown here is derived from an EMBL/GenBank/DDBJ whole genome shotgun (WGS) entry which is preliminary data.</text>
</comment>
<gene>
    <name evidence="20" type="ORF">EX242_15360</name>
</gene>
<dbReference type="GO" id="GO:0008715">
    <property type="term" value="F:CDP-diacylglycerol diphosphatase activity"/>
    <property type="evidence" value="ECO:0007669"/>
    <property type="project" value="UniProtKB-EC"/>
</dbReference>
<evidence type="ECO:0000256" key="17">
    <source>
        <dbReference type="ARBA" id="ARBA00032888"/>
    </source>
</evidence>
<keyword evidence="14 19" id="KW-0472">Membrane</keyword>
<evidence type="ECO:0000256" key="5">
    <source>
        <dbReference type="ARBA" id="ARBA00006435"/>
    </source>
</evidence>
<reference evidence="20" key="1">
    <citation type="submission" date="2019-02" db="EMBL/GenBank/DDBJ databases">
        <title>Genomic characterization of isolates from hospital effluents in KZN, South Africa.</title>
        <authorList>
            <person name="Ntshobeni N."/>
            <person name="Allam M."/>
            <person name="Ismail A."/>
            <person name="Amoako D."/>
            <person name="Essack S."/>
            <person name="Chenia H."/>
        </authorList>
    </citation>
    <scope>NUCLEOTIDE SEQUENCE</scope>
    <source>
        <strain evidence="20">AFE97_S1</strain>
    </source>
</reference>
<evidence type="ECO:0000313" key="20">
    <source>
        <dbReference type="EMBL" id="MBX6981619.1"/>
    </source>
</evidence>
<dbReference type="RefSeq" id="WP_131680923.1">
    <property type="nucleotide sequence ID" value="NZ_SHCZ01000006.1"/>
</dbReference>
<evidence type="ECO:0000256" key="16">
    <source>
        <dbReference type="ARBA" id="ARBA00023264"/>
    </source>
</evidence>
<dbReference type="PIRSF" id="PIRSF001273">
    <property type="entry name" value="CDH"/>
    <property type="match status" value="1"/>
</dbReference>
<evidence type="ECO:0000313" key="21">
    <source>
        <dbReference type="Proteomes" id="UP000824410"/>
    </source>
</evidence>
<name>A0AAP2NWR1_PRORE</name>
<evidence type="ECO:0000256" key="2">
    <source>
        <dbReference type="ARBA" id="ARBA00004162"/>
    </source>
</evidence>
<comment type="subcellular location">
    <subcellularLocation>
        <location evidence="2">Cell membrane</location>
        <topology evidence="2">Single-pass membrane protein</topology>
    </subcellularLocation>
</comment>
<keyword evidence="13" id="KW-0443">Lipid metabolism</keyword>
<evidence type="ECO:0000256" key="3">
    <source>
        <dbReference type="ARBA" id="ARBA00004927"/>
    </source>
</evidence>
<evidence type="ECO:0000256" key="18">
    <source>
        <dbReference type="ARBA" id="ARBA00032892"/>
    </source>
</evidence>
<comment type="similarity">
    <text evidence="5">Belongs to the Cdh family.</text>
</comment>
<protein>
    <recommendedName>
        <fullName evidence="7">CDP-diacylglycerol pyrophosphatase</fullName>
        <ecNumber evidence="6">3.6.1.26</ecNumber>
    </recommendedName>
    <alternativeName>
        <fullName evidence="17">CDP-diacylglycerol phosphatidylhydrolase</fullName>
    </alternativeName>
    <alternativeName>
        <fullName evidence="18">CDP-diglyceride hydrolase</fullName>
    </alternativeName>
</protein>
<keyword evidence="9" id="KW-0444">Lipid biosynthesis</keyword>
<dbReference type="InterPro" id="IPR003763">
    <property type="entry name" value="CDP-diacylglyc_Pase"/>
</dbReference>
<evidence type="ECO:0000256" key="6">
    <source>
        <dbReference type="ARBA" id="ARBA00012375"/>
    </source>
</evidence>
<dbReference type="InterPro" id="IPR036265">
    <property type="entry name" value="HIT-like_sf"/>
</dbReference>
<sequence length="252" mass="28654">MLKNKWIKLFLGLFFLLLAIIIGYISWIKLNANALWNIINSQCIPQQQTHSITPPCLKVDTENQYVLFKDKKGPLHNLVIPTSKVKGIEAKQLITANAPNYFALAWQERASLLQQSKKEIPDDLLAIAVNSQYGRSQDQLHIHLACLKQEVHQKLNQFSSTITTDWAFLPTELVGHHYLAKKLQSEFNDAKNPFNQLYDYVVKHHDEMGNYGLAMVQLKDGSKVLLANRLDITELNLGSAGEILDYQCLANQ</sequence>
<dbReference type="EMBL" id="SHDO01000018">
    <property type="protein sequence ID" value="MBX6981619.1"/>
    <property type="molecule type" value="Genomic_DNA"/>
</dbReference>
<evidence type="ECO:0000256" key="8">
    <source>
        <dbReference type="ARBA" id="ARBA00022475"/>
    </source>
</evidence>
<evidence type="ECO:0000256" key="11">
    <source>
        <dbReference type="ARBA" id="ARBA00022801"/>
    </source>
</evidence>
<dbReference type="SUPFAM" id="SSF54197">
    <property type="entry name" value="HIT-like"/>
    <property type="match status" value="1"/>
</dbReference>
<dbReference type="Gene3D" id="3.30.428.30">
    <property type="entry name" value="HIT family - CDH-like"/>
    <property type="match status" value="1"/>
</dbReference>
<evidence type="ECO:0000256" key="9">
    <source>
        <dbReference type="ARBA" id="ARBA00022516"/>
    </source>
</evidence>
<dbReference type="GO" id="GO:0008654">
    <property type="term" value="P:phospholipid biosynthetic process"/>
    <property type="evidence" value="ECO:0007669"/>
    <property type="project" value="UniProtKB-KW"/>
</dbReference>
<evidence type="ECO:0000256" key="12">
    <source>
        <dbReference type="ARBA" id="ARBA00022989"/>
    </source>
</evidence>
<keyword evidence="15" id="KW-0594">Phospholipid biosynthesis</keyword>
<comment type="pathway">
    <text evidence="4">Lipid metabolism.</text>
</comment>
<evidence type="ECO:0000256" key="10">
    <source>
        <dbReference type="ARBA" id="ARBA00022692"/>
    </source>
</evidence>
<evidence type="ECO:0000256" key="15">
    <source>
        <dbReference type="ARBA" id="ARBA00023209"/>
    </source>
</evidence>
<evidence type="ECO:0000256" key="1">
    <source>
        <dbReference type="ARBA" id="ARBA00001007"/>
    </source>
</evidence>
<keyword evidence="8" id="KW-1003">Cell membrane</keyword>
<dbReference type="Proteomes" id="UP000824410">
    <property type="component" value="Unassembled WGS sequence"/>
</dbReference>
<dbReference type="AlphaFoldDB" id="A0AAP2NWR1"/>
<keyword evidence="12 19" id="KW-1133">Transmembrane helix</keyword>
<dbReference type="EC" id="3.6.1.26" evidence="6"/>
<comment type="pathway">
    <text evidence="3">Phospholipid metabolism; CDP-diacylglycerol degradation; phosphatidate from CDP-diacylglycerol: step 1/1.</text>
</comment>
<keyword evidence="10 19" id="KW-0812">Transmembrane</keyword>